<evidence type="ECO:0000313" key="2">
    <source>
        <dbReference type="Proteomes" id="UP001186974"/>
    </source>
</evidence>
<sequence length="176" mass="18806">MRSAASQHKGNNTAARLGGYSNRVCAAKINVAQIKIHWKPLRAGVRGGEIISVADQSRRLAPSDVSYILSKEATIPRLDFNRVCAAKINVVDIKIPRKPLRAGVRGGEILQVADQSPRLAPTTVSYIPNQGNDIAARLGGASSRAYAALITIAKINSHRKPPRAGVYGGEFSKVAD</sequence>
<name>A0ACC3D8Q9_9PEZI</name>
<reference evidence="1" key="1">
    <citation type="submission" date="2024-09" db="EMBL/GenBank/DDBJ databases">
        <title>Black Yeasts Isolated from many extreme environments.</title>
        <authorList>
            <person name="Coleine C."/>
            <person name="Stajich J.E."/>
            <person name="Selbmann L."/>
        </authorList>
    </citation>
    <scope>NUCLEOTIDE SEQUENCE</scope>
    <source>
        <strain evidence="1">CCFEE 5737</strain>
    </source>
</reference>
<proteinExistence type="predicted"/>
<protein>
    <submittedName>
        <fullName evidence="1">Uncharacterized protein</fullName>
    </submittedName>
</protein>
<dbReference type="EMBL" id="JAWDJW010006776">
    <property type="protein sequence ID" value="KAK3063623.1"/>
    <property type="molecule type" value="Genomic_DNA"/>
</dbReference>
<accession>A0ACC3D8Q9</accession>
<gene>
    <name evidence="1" type="ORF">LTS18_014028</name>
</gene>
<comment type="caution">
    <text evidence="1">The sequence shown here is derived from an EMBL/GenBank/DDBJ whole genome shotgun (WGS) entry which is preliminary data.</text>
</comment>
<keyword evidence="2" id="KW-1185">Reference proteome</keyword>
<organism evidence="1 2">
    <name type="scientific">Coniosporium uncinatum</name>
    <dbReference type="NCBI Taxonomy" id="93489"/>
    <lineage>
        <taxon>Eukaryota</taxon>
        <taxon>Fungi</taxon>
        <taxon>Dikarya</taxon>
        <taxon>Ascomycota</taxon>
        <taxon>Pezizomycotina</taxon>
        <taxon>Dothideomycetes</taxon>
        <taxon>Dothideomycetes incertae sedis</taxon>
        <taxon>Coniosporium</taxon>
    </lineage>
</organism>
<dbReference type="Proteomes" id="UP001186974">
    <property type="component" value="Unassembled WGS sequence"/>
</dbReference>
<evidence type="ECO:0000313" key="1">
    <source>
        <dbReference type="EMBL" id="KAK3063623.1"/>
    </source>
</evidence>